<evidence type="ECO:0000313" key="3">
    <source>
        <dbReference type="Proteomes" id="UP000825381"/>
    </source>
</evidence>
<feature type="transmembrane region" description="Helical" evidence="1">
    <location>
        <begin position="46"/>
        <end position="65"/>
    </location>
</feature>
<evidence type="ECO:0008006" key="4">
    <source>
        <dbReference type="Google" id="ProtNLM"/>
    </source>
</evidence>
<gene>
    <name evidence="2" type="ORF">K1I41_12325</name>
</gene>
<organism evidence="2 3">
    <name type="scientific">Flavobacterium litorale</name>
    <dbReference type="NCBI Taxonomy" id="2856519"/>
    <lineage>
        <taxon>Bacteria</taxon>
        <taxon>Pseudomonadati</taxon>
        <taxon>Bacteroidota</taxon>
        <taxon>Flavobacteriia</taxon>
        <taxon>Flavobacteriales</taxon>
        <taxon>Flavobacteriaceae</taxon>
        <taxon>Flavobacterium</taxon>
    </lineage>
</organism>
<keyword evidence="1" id="KW-0472">Membrane</keyword>
<evidence type="ECO:0000313" key="2">
    <source>
        <dbReference type="EMBL" id="QYJ68291.1"/>
    </source>
</evidence>
<evidence type="ECO:0000256" key="1">
    <source>
        <dbReference type="SAM" id="Phobius"/>
    </source>
</evidence>
<keyword evidence="3" id="KW-1185">Reference proteome</keyword>
<sequence>MRKLFLNLYVFIFLIASDYVMLAQSPGDEDGSGPGGVEGDDPVAPINGKIILLAVAAVAFAYYYFAKKKEEKQLMSN</sequence>
<proteinExistence type="predicted"/>
<keyword evidence="1" id="KW-0812">Transmembrane</keyword>
<protein>
    <recommendedName>
        <fullName evidence="4">Signal peptidase</fullName>
    </recommendedName>
</protein>
<dbReference type="RefSeq" id="WP_220640634.1">
    <property type="nucleotide sequence ID" value="NZ_CP080429.1"/>
</dbReference>
<keyword evidence="1" id="KW-1133">Transmembrane helix</keyword>
<dbReference type="EMBL" id="CP080429">
    <property type="protein sequence ID" value="QYJ68291.1"/>
    <property type="molecule type" value="Genomic_DNA"/>
</dbReference>
<dbReference type="Proteomes" id="UP000825381">
    <property type="component" value="Chromosome"/>
</dbReference>
<name>A0ABX8VCC7_9FLAO</name>
<reference evidence="2 3" key="1">
    <citation type="submission" date="2021-07" db="EMBL/GenBank/DDBJ databases">
        <title>Flavobacterium WSW3-B6 sp.nov, isolated from seaweed.</title>
        <authorList>
            <person name="Muhammad N."/>
            <person name="Ho H."/>
            <person name="Lee Y.-J."/>
            <person name="Nguyen T."/>
            <person name="Ho J."/>
            <person name="Kim S.-G."/>
        </authorList>
    </citation>
    <scope>NUCLEOTIDE SEQUENCE [LARGE SCALE GENOMIC DNA]</scope>
    <source>
        <strain evidence="2 3">WSW3-B6</strain>
    </source>
</reference>
<accession>A0ABX8VCC7</accession>